<dbReference type="InterPro" id="IPR032710">
    <property type="entry name" value="NTF2-like_dom_sf"/>
</dbReference>
<dbReference type="SUPFAM" id="SSF54427">
    <property type="entry name" value="NTF2-like"/>
    <property type="match status" value="1"/>
</dbReference>
<dbReference type="Gene3D" id="3.10.450.50">
    <property type="match status" value="1"/>
</dbReference>
<dbReference type="Pfam" id="PF14534">
    <property type="entry name" value="DUF4440"/>
    <property type="match status" value="1"/>
</dbReference>
<evidence type="ECO:0000313" key="3">
    <source>
        <dbReference type="Proteomes" id="UP000006461"/>
    </source>
</evidence>
<gene>
    <name evidence="2" type="ordered locus">MODMU_4218</name>
</gene>
<proteinExistence type="predicted"/>
<protein>
    <recommendedName>
        <fullName evidence="1">DUF4440 domain-containing protein</fullName>
    </recommendedName>
</protein>
<dbReference type="OrthoDB" id="674363at2"/>
<dbReference type="InterPro" id="IPR027843">
    <property type="entry name" value="DUF4440"/>
</dbReference>
<sequence>MARSDIDALNQTFEQGLEKGDADMVASVYAPDARLFPPGSDVVEGSAIRDFWQGAIDSGMGGGLETESLEEHGDIAVEQGRYVLRAAGDVVERGKYVVVHRQQPDGTWRFGLDIWNSSDPSASPA</sequence>
<keyword evidence="3" id="KW-1185">Reference proteome</keyword>
<evidence type="ECO:0000313" key="2">
    <source>
        <dbReference type="EMBL" id="CCH89615.1"/>
    </source>
</evidence>
<reference evidence="2 3" key="1">
    <citation type="journal article" date="2012" name="J. Bacteriol.">
        <title>Genome Sequence of Radiation-Resistant Modestobacter marinus Strain BC501, a Representative Actinobacterium That Thrives on Calcareous Stone Surfaces.</title>
        <authorList>
            <person name="Normand P."/>
            <person name="Gury J."/>
            <person name="Pujic P."/>
            <person name="Chouaia B."/>
            <person name="Crotti E."/>
            <person name="Brusetti L."/>
            <person name="Daffonchio D."/>
            <person name="Vacherie B."/>
            <person name="Barbe V."/>
            <person name="Medigue C."/>
            <person name="Calteau A."/>
            <person name="Ghodhbane-Gtari F."/>
            <person name="Essoussi I."/>
            <person name="Nouioui I."/>
            <person name="Abbassi-Ghozzi I."/>
            <person name="Gtari M."/>
        </authorList>
    </citation>
    <scope>NUCLEOTIDE SEQUENCE [LARGE SCALE GENOMIC DNA]</scope>
    <source>
        <strain evidence="3">BC 501</strain>
    </source>
</reference>
<name>I4F1V2_MODI5</name>
<dbReference type="KEGG" id="mmar:MODMU_4218"/>
<evidence type="ECO:0000259" key="1">
    <source>
        <dbReference type="Pfam" id="PF14534"/>
    </source>
</evidence>
<organism evidence="2 3">
    <name type="scientific">Modestobacter italicus (strain DSM 44449 / CECT 9708 / BC 501)</name>
    <dbReference type="NCBI Taxonomy" id="2732864"/>
    <lineage>
        <taxon>Bacteria</taxon>
        <taxon>Bacillati</taxon>
        <taxon>Actinomycetota</taxon>
        <taxon>Actinomycetes</taxon>
        <taxon>Geodermatophilales</taxon>
        <taxon>Geodermatophilaceae</taxon>
        <taxon>Modestobacter</taxon>
    </lineage>
</organism>
<dbReference type="eggNOG" id="COG4319">
    <property type="taxonomic scope" value="Bacteria"/>
</dbReference>
<feature type="domain" description="DUF4440" evidence="1">
    <location>
        <begin position="6"/>
        <end position="109"/>
    </location>
</feature>
<dbReference type="EMBL" id="FO203431">
    <property type="protein sequence ID" value="CCH89615.1"/>
    <property type="molecule type" value="Genomic_DNA"/>
</dbReference>
<dbReference type="Proteomes" id="UP000006461">
    <property type="component" value="Chromosome"/>
</dbReference>
<dbReference type="STRING" id="477641.MODMU_4218"/>
<accession>I4F1V2</accession>
<dbReference type="HOGENOM" id="CLU_128796_1_1_11"/>
<dbReference type="OMA" id="QGDRAPM"/>
<dbReference type="AlphaFoldDB" id="I4F1V2"/>